<accession>A0A2G9S8X9</accession>
<dbReference type="Pfam" id="PF09496">
    <property type="entry name" value="CENP-O"/>
    <property type="match status" value="1"/>
</dbReference>
<evidence type="ECO:0000313" key="10">
    <source>
        <dbReference type="Proteomes" id="UP000228934"/>
    </source>
</evidence>
<dbReference type="OrthoDB" id="10050372at2759"/>
<reference evidence="10" key="1">
    <citation type="journal article" date="2017" name="Nat. Commun.">
        <title>The North American bullfrog draft genome provides insight into hormonal regulation of long noncoding RNA.</title>
        <authorList>
            <person name="Hammond S.A."/>
            <person name="Warren R.L."/>
            <person name="Vandervalk B.P."/>
            <person name="Kucuk E."/>
            <person name="Khan H."/>
            <person name="Gibb E.A."/>
            <person name="Pandoh P."/>
            <person name="Kirk H."/>
            <person name="Zhao Y."/>
            <person name="Jones M."/>
            <person name="Mungall A.J."/>
            <person name="Coope R."/>
            <person name="Pleasance S."/>
            <person name="Moore R.A."/>
            <person name="Holt R.A."/>
            <person name="Round J.M."/>
            <person name="Ohora S."/>
            <person name="Walle B.V."/>
            <person name="Veldhoen N."/>
            <person name="Helbing C.C."/>
            <person name="Birol I."/>
        </authorList>
    </citation>
    <scope>NUCLEOTIDE SEQUENCE [LARGE SCALE GENOMIC DNA]</scope>
</reference>
<comment type="similarity">
    <text evidence="3">Belongs to the CENP-O/MCM21 family.</text>
</comment>
<evidence type="ECO:0000256" key="5">
    <source>
        <dbReference type="ARBA" id="ARBA00022454"/>
    </source>
</evidence>
<protein>
    <recommendedName>
        <fullName evidence="4">Centromere protein O</fullName>
    </recommendedName>
</protein>
<keyword evidence="7" id="KW-0137">Centromere</keyword>
<dbReference type="AlphaFoldDB" id="A0A2G9S8X9"/>
<evidence type="ECO:0000256" key="2">
    <source>
        <dbReference type="ARBA" id="ARBA00004584"/>
    </source>
</evidence>
<evidence type="ECO:0000256" key="7">
    <source>
        <dbReference type="ARBA" id="ARBA00023328"/>
    </source>
</evidence>
<dbReference type="EMBL" id="KV926537">
    <property type="protein sequence ID" value="PIO35891.1"/>
    <property type="molecule type" value="Genomic_DNA"/>
</dbReference>
<evidence type="ECO:0000256" key="1">
    <source>
        <dbReference type="ARBA" id="ARBA00004123"/>
    </source>
</evidence>
<evidence type="ECO:0000313" key="9">
    <source>
        <dbReference type="EMBL" id="PIO35891.1"/>
    </source>
</evidence>
<keyword evidence="5" id="KW-0158">Chromosome</keyword>
<comment type="subcellular location">
    <subcellularLocation>
        <location evidence="2">Chromosome</location>
        <location evidence="2">Centromere</location>
    </subcellularLocation>
    <subcellularLocation>
        <location evidence="1">Nucleus</location>
    </subcellularLocation>
</comment>
<evidence type="ECO:0000256" key="6">
    <source>
        <dbReference type="ARBA" id="ARBA00023242"/>
    </source>
</evidence>
<keyword evidence="8" id="KW-0175">Coiled coil</keyword>
<proteinExistence type="inferred from homology"/>
<dbReference type="PANTHER" id="PTHR14582">
    <property type="entry name" value="INNER KINETOCHORE SUBUNIT MAL2"/>
    <property type="match status" value="1"/>
</dbReference>
<dbReference type="Proteomes" id="UP000228934">
    <property type="component" value="Unassembled WGS sequence"/>
</dbReference>
<evidence type="ECO:0000256" key="8">
    <source>
        <dbReference type="SAM" id="Coils"/>
    </source>
</evidence>
<evidence type="ECO:0000256" key="4">
    <source>
        <dbReference type="ARBA" id="ARBA00016395"/>
    </source>
</evidence>
<dbReference type="InterPro" id="IPR018464">
    <property type="entry name" value="CENP-O"/>
</dbReference>
<dbReference type="GO" id="GO:0031511">
    <property type="term" value="C:Mis6-Sim4 complex"/>
    <property type="evidence" value="ECO:0007669"/>
    <property type="project" value="TreeGrafter"/>
</dbReference>
<evidence type="ECO:0000256" key="3">
    <source>
        <dbReference type="ARBA" id="ARBA00007321"/>
    </source>
</evidence>
<organism evidence="9 10">
    <name type="scientific">Aquarana catesbeiana</name>
    <name type="common">American bullfrog</name>
    <name type="synonym">Rana catesbeiana</name>
    <dbReference type="NCBI Taxonomy" id="8400"/>
    <lineage>
        <taxon>Eukaryota</taxon>
        <taxon>Metazoa</taxon>
        <taxon>Chordata</taxon>
        <taxon>Craniata</taxon>
        <taxon>Vertebrata</taxon>
        <taxon>Euteleostomi</taxon>
        <taxon>Amphibia</taxon>
        <taxon>Batrachia</taxon>
        <taxon>Anura</taxon>
        <taxon>Neobatrachia</taxon>
        <taxon>Ranoidea</taxon>
        <taxon>Ranidae</taxon>
        <taxon>Aquarana</taxon>
    </lineage>
</organism>
<dbReference type="PANTHER" id="PTHR14582:SF1">
    <property type="entry name" value="CENTROMERE PROTEIN O"/>
    <property type="match status" value="1"/>
</dbReference>
<dbReference type="CDD" id="cd23835">
    <property type="entry name" value="DRWD-N_CENP-O"/>
    <property type="match status" value="1"/>
</dbReference>
<name>A0A2G9S8X9_AQUCT</name>
<feature type="non-terminal residue" evidence="9">
    <location>
        <position position="1"/>
    </location>
</feature>
<keyword evidence="6" id="KW-0539">Nucleus</keyword>
<dbReference type="GO" id="GO:0005634">
    <property type="term" value="C:nucleus"/>
    <property type="evidence" value="ECO:0007669"/>
    <property type="project" value="UniProtKB-SubCell"/>
</dbReference>
<gene>
    <name evidence="9" type="ORF">AB205_0004550</name>
</gene>
<keyword evidence="10" id="KW-1185">Reference proteome</keyword>
<sequence>LYLLALDVPWRQISIEVTPGVYRPSGRVTGQAGVMEEVQNLFREGVMSHLDRLEALSQNLAHKQDEKRQQETDLQEKRDLIVRLQKERGELRSQIQLQKETIQALSARQEGSKPQVQSTQSALQDLRLEEMKNIMEALWFTGISGKLKDDAVCFCITTAFEGTYLDSYYIQVNNLRNPQISRHSVPAFIPLSDLAKEHLPADLKKFLHVLYERLNGYAGRKFQADHMEKKSPAYVAGSLQKNSLYTVLSFTYNITIGGQTVSFTAKFLYEDLTDTLPTEVTVTCTDAEAWTQEMISSHVSLFSGTALHRALDSLTT</sequence>
<feature type="coiled-coil region" evidence="8">
    <location>
        <begin position="46"/>
        <end position="101"/>
    </location>
</feature>
<dbReference type="CDD" id="cd23836">
    <property type="entry name" value="DRWD-C_CENP-O"/>
    <property type="match status" value="1"/>
</dbReference>